<sequence length="81" mass="8859">MWLLVKTRPALSLMAYAGFVFFLGALSPVIAITPRLLLRNTPLVATLGAQLTKKTYYVFLAISIGCLGFLTIVSSSPRWTP</sequence>
<gene>
    <name evidence="2" type="ORF">UFOPK2958_00907</name>
</gene>
<organism evidence="2">
    <name type="scientific">freshwater metagenome</name>
    <dbReference type="NCBI Taxonomy" id="449393"/>
    <lineage>
        <taxon>unclassified sequences</taxon>
        <taxon>metagenomes</taxon>
        <taxon>ecological metagenomes</taxon>
    </lineage>
</organism>
<dbReference type="EMBL" id="CAFAAB010000099">
    <property type="protein sequence ID" value="CAB4787310.1"/>
    <property type="molecule type" value="Genomic_DNA"/>
</dbReference>
<evidence type="ECO:0000256" key="1">
    <source>
        <dbReference type="SAM" id="Phobius"/>
    </source>
</evidence>
<protein>
    <submittedName>
        <fullName evidence="2">Unannotated protein</fullName>
    </submittedName>
</protein>
<dbReference type="AlphaFoldDB" id="A0A6J6WRL0"/>
<keyword evidence="1" id="KW-1133">Transmembrane helix</keyword>
<reference evidence="2" key="1">
    <citation type="submission" date="2020-05" db="EMBL/GenBank/DDBJ databases">
        <authorList>
            <person name="Chiriac C."/>
            <person name="Salcher M."/>
            <person name="Ghai R."/>
            <person name="Kavagutti S V."/>
        </authorList>
    </citation>
    <scope>NUCLEOTIDE SEQUENCE</scope>
</reference>
<name>A0A6J6WRL0_9ZZZZ</name>
<feature type="transmembrane region" description="Helical" evidence="1">
    <location>
        <begin position="55"/>
        <end position="73"/>
    </location>
</feature>
<keyword evidence="1" id="KW-0812">Transmembrane</keyword>
<keyword evidence="1" id="KW-0472">Membrane</keyword>
<evidence type="ECO:0000313" key="2">
    <source>
        <dbReference type="EMBL" id="CAB4787310.1"/>
    </source>
</evidence>
<proteinExistence type="predicted"/>
<accession>A0A6J6WRL0</accession>